<evidence type="ECO:0000256" key="5">
    <source>
        <dbReference type="SAM" id="MobiDB-lite"/>
    </source>
</evidence>
<evidence type="ECO:0000256" key="4">
    <source>
        <dbReference type="ARBA" id="ARBA00023163"/>
    </source>
</evidence>
<evidence type="ECO:0000313" key="9">
    <source>
        <dbReference type="Proteomes" id="UP000214646"/>
    </source>
</evidence>
<accession>A0A225DL96</accession>
<name>A0A225DL96_9BACT</name>
<dbReference type="PANTHER" id="PTHR43133:SF25">
    <property type="entry name" value="RNA POLYMERASE SIGMA FACTOR RFAY-RELATED"/>
    <property type="match status" value="1"/>
</dbReference>
<dbReference type="GO" id="GO:0016987">
    <property type="term" value="F:sigma factor activity"/>
    <property type="evidence" value="ECO:0007669"/>
    <property type="project" value="UniProtKB-KW"/>
</dbReference>
<proteinExistence type="inferred from homology"/>
<dbReference type="InterPro" id="IPR036388">
    <property type="entry name" value="WH-like_DNA-bd_sf"/>
</dbReference>
<dbReference type="InterPro" id="IPR013325">
    <property type="entry name" value="RNA_pol_sigma_r2"/>
</dbReference>
<dbReference type="Pfam" id="PF04542">
    <property type="entry name" value="Sigma70_r2"/>
    <property type="match status" value="1"/>
</dbReference>
<sequence length="183" mass="21020">MARAETGARHLIDAHYESLYRYAYRLTGTVADAEDLTQEAFAKAIARLSQLRDRDRAKGWLFQILRNVYLHRVRDQRRHRFVSLDAIGDVPEDSSAPAESEVDPAKLQEALNDLDESFRTPLILFYFEDFSYRDIADQMDLPIGTVMSRLARAKAFLRTRLAPRPDPTTNSPDDAPRRATHEL</sequence>
<feature type="compositionally biased region" description="Basic and acidic residues" evidence="5">
    <location>
        <begin position="174"/>
        <end position="183"/>
    </location>
</feature>
<dbReference type="RefSeq" id="WP_088258080.1">
    <property type="nucleotide sequence ID" value="NZ_NIDE01000014.1"/>
</dbReference>
<protein>
    <submittedName>
        <fullName evidence="8">RNA polymerase sigma-70 factor</fullName>
    </submittedName>
</protein>
<gene>
    <name evidence="8" type="ORF">FRUB_07356</name>
</gene>
<feature type="domain" description="RNA polymerase sigma factor 70 region 4 type 2" evidence="7">
    <location>
        <begin position="106"/>
        <end position="157"/>
    </location>
</feature>
<comment type="caution">
    <text evidence="8">The sequence shown here is derived from an EMBL/GenBank/DDBJ whole genome shotgun (WGS) entry which is preliminary data.</text>
</comment>
<dbReference type="InterPro" id="IPR013324">
    <property type="entry name" value="RNA_pol_sigma_r3/r4-like"/>
</dbReference>
<dbReference type="Proteomes" id="UP000214646">
    <property type="component" value="Unassembled WGS sequence"/>
</dbReference>
<dbReference type="GO" id="GO:0006352">
    <property type="term" value="P:DNA-templated transcription initiation"/>
    <property type="evidence" value="ECO:0007669"/>
    <property type="project" value="InterPro"/>
</dbReference>
<dbReference type="NCBIfam" id="TIGR02937">
    <property type="entry name" value="sigma70-ECF"/>
    <property type="match status" value="1"/>
</dbReference>
<keyword evidence="2" id="KW-0805">Transcription regulation</keyword>
<dbReference type="InterPro" id="IPR007627">
    <property type="entry name" value="RNA_pol_sigma70_r2"/>
</dbReference>
<dbReference type="PANTHER" id="PTHR43133">
    <property type="entry name" value="RNA POLYMERASE ECF-TYPE SIGMA FACTO"/>
    <property type="match status" value="1"/>
</dbReference>
<dbReference type="OrthoDB" id="273082at2"/>
<keyword evidence="3" id="KW-0731">Sigma factor</keyword>
<feature type="domain" description="RNA polymerase sigma-70 region 2" evidence="6">
    <location>
        <begin position="11"/>
        <end position="78"/>
    </location>
</feature>
<dbReference type="InterPro" id="IPR039425">
    <property type="entry name" value="RNA_pol_sigma-70-like"/>
</dbReference>
<comment type="similarity">
    <text evidence="1">Belongs to the sigma-70 factor family. ECF subfamily.</text>
</comment>
<dbReference type="Pfam" id="PF08281">
    <property type="entry name" value="Sigma70_r4_2"/>
    <property type="match status" value="1"/>
</dbReference>
<evidence type="ECO:0000313" key="8">
    <source>
        <dbReference type="EMBL" id="OWK38236.1"/>
    </source>
</evidence>
<dbReference type="Gene3D" id="1.10.1740.10">
    <property type="match status" value="1"/>
</dbReference>
<dbReference type="AlphaFoldDB" id="A0A225DL96"/>
<dbReference type="InterPro" id="IPR013249">
    <property type="entry name" value="RNA_pol_sigma70_r4_t2"/>
</dbReference>
<dbReference type="SUPFAM" id="SSF88659">
    <property type="entry name" value="Sigma3 and sigma4 domains of RNA polymerase sigma factors"/>
    <property type="match status" value="1"/>
</dbReference>
<dbReference type="GO" id="GO:0003677">
    <property type="term" value="F:DNA binding"/>
    <property type="evidence" value="ECO:0007669"/>
    <property type="project" value="InterPro"/>
</dbReference>
<dbReference type="CDD" id="cd06171">
    <property type="entry name" value="Sigma70_r4"/>
    <property type="match status" value="1"/>
</dbReference>
<keyword evidence="9" id="KW-1185">Reference proteome</keyword>
<dbReference type="Gene3D" id="1.10.10.10">
    <property type="entry name" value="Winged helix-like DNA-binding domain superfamily/Winged helix DNA-binding domain"/>
    <property type="match status" value="1"/>
</dbReference>
<reference evidence="9" key="1">
    <citation type="submission" date="2017-06" db="EMBL/GenBank/DDBJ databases">
        <title>Genome analysis of Fimbriiglobus ruber SP5, the first member of the order Planctomycetales with confirmed chitinolytic capability.</title>
        <authorList>
            <person name="Ravin N.V."/>
            <person name="Rakitin A.L."/>
            <person name="Ivanova A.A."/>
            <person name="Beletsky A.V."/>
            <person name="Kulichevskaya I.S."/>
            <person name="Mardanov A.V."/>
            <person name="Dedysh S.N."/>
        </authorList>
    </citation>
    <scope>NUCLEOTIDE SEQUENCE [LARGE SCALE GENOMIC DNA]</scope>
    <source>
        <strain evidence="9">SP5</strain>
    </source>
</reference>
<evidence type="ECO:0000259" key="6">
    <source>
        <dbReference type="Pfam" id="PF04542"/>
    </source>
</evidence>
<dbReference type="EMBL" id="NIDE01000014">
    <property type="protein sequence ID" value="OWK38236.1"/>
    <property type="molecule type" value="Genomic_DNA"/>
</dbReference>
<feature type="region of interest" description="Disordered" evidence="5">
    <location>
        <begin position="161"/>
        <end position="183"/>
    </location>
</feature>
<evidence type="ECO:0000259" key="7">
    <source>
        <dbReference type="Pfam" id="PF08281"/>
    </source>
</evidence>
<keyword evidence="4" id="KW-0804">Transcription</keyword>
<organism evidence="8 9">
    <name type="scientific">Fimbriiglobus ruber</name>
    <dbReference type="NCBI Taxonomy" id="1908690"/>
    <lineage>
        <taxon>Bacteria</taxon>
        <taxon>Pseudomonadati</taxon>
        <taxon>Planctomycetota</taxon>
        <taxon>Planctomycetia</taxon>
        <taxon>Gemmatales</taxon>
        <taxon>Gemmataceae</taxon>
        <taxon>Fimbriiglobus</taxon>
    </lineage>
</organism>
<evidence type="ECO:0000256" key="3">
    <source>
        <dbReference type="ARBA" id="ARBA00023082"/>
    </source>
</evidence>
<evidence type="ECO:0000256" key="1">
    <source>
        <dbReference type="ARBA" id="ARBA00010641"/>
    </source>
</evidence>
<evidence type="ECO:0000256" key="2">
    <source>
        <dbReference type="ARBA" id="ARBA00023015"/>
    </source>
</evidence>
<dbReference type="InterPro" id="IPR014284">
    <property type="entry name" value="RNA_pol_sigma-70_dom"/>
</dbReference>
<dbReference type="SUPFAM" id="SSF88946">
    <property type="entry name" value="Sigma2 domain of RNA polymerase sigma factors"/>
    <property type="match status" value="1"/>
</dbReference>